<accession>A0A0R2K6E6</accession>
<dbReference type="AlphaFoldDB" id="A0A0R2K6E6"/>
<feature type="compositionally biased region" description="Basic and acidic residues" evidence="4">
    <location>
        <begin position="1"/>
        <end position="16"/>
    </location>
</feature>
<feature type="repeat" description="TPR" evidence="3">
    <location>
        <begin position="139"/>
        <end position="172"/>
    </location>
</feature>
<dbReference type="InterPro" id="IPR018704">
    <property type="entry name" value="SecYEG/CpoB_TPR"/>
</dbReference>
<keyword evidence="1" id="KW-0677">Repeat</keyword>
<dbReference type="PROSITE" id="PS50005">
    <property type="entry name" value="TPR"/>
    <property type="match status" value="1"/>
</dbReference>
<gene>
    <name evidence="6" type="ORF">IV87_GL000538</name>
    <name evidence="7" type="ORF">SAMN04487973_1158</name>
</gene>
<dbReference type="Pfam" id="PF09976">
    <property type="entry name" value="TPR_21"/>
    <property type="match status" value="1"/>
</dbReference>
<dbReference type="InterPro" id="IPR011990">
    <property type="entry name" value="TPR-like_helical_dom_sf"/>
</dbReference>
<dbReference type="PANTHER" id="PTHR45586">
    <property type="entry name" value="TPR REPEAT-CONTAINING PROTEIN PA4667"/>
    <property type="match status" value="1"/>
</dbReference>
<evidence type="ECO:0000313" key="6">
    <source>
        <dbReference type="EMBL" id="KRN82039.1"/>
    </source>
</evidence>
<evidence type="ECO:0000313" key="7">
    <source>
        <dbReference type="EMBL" id="SER74590.1"/>
    </source>
</evidence>
<evidence type="ECO:0000256" key="2">
    <source>
        <dbReference type="ARBA" id="ARBA00022803"/>
    </source>
</evidence>
<dbReference type="EMBL" id="JQBY01000015">
    <property type="protein sequence ID" value="KRN82039.1"/>
    <property type="molecule type" value="Genomic_DNA"/>
</dbReference>
<dbReference type="Proteomes" id="UP000182818">
    <property type="component" value="Unassembled WGS sequence"/>
</dbReference>
<name>A0A0R2K6E6_9LACO</name>
<dbReference type="PANTHER" id="PTHR45586:SF1">
    <property type="entry name" value="LIPOPOLYSACCHARIDE ASSEMBLY PROTEIN B"/>
    <property type="match status" value="1"/>
</dbReference>
<evidence type="ECO:0000256" key="4">
    <source>
        <dbReference type="SAM" id="MobiDB-lite"/>
    </source>
</evidence>
<dbReference type="Proteomes" id="UP000051749">
    <property type="component" value="Unassembled WGS sequence"/>
</dbReference>
<evidence type="ECO:0000256" key="3">
    <source>
        <dbReference type="PROSITE-ProRule" id="PRU00339"/>
    </source>
</evidence>
<reference evidence="7 9" key="2">
    <citation type="submission" date="2016-10" db="EMBL/GenBank/DDBJ databases">
        <authorList>
            <person name="Varghese N."/>
            <person name="Submissions S."/>
        </authorList>
    </citation>
    <scope>NUCLEOTIDE SEQUENCE [LARGE SCALE GENOMIC DNA]</scope>
    <source>
        <strain evidence="7 9">CGMCC 1.3889</strain>
    </source>
</reference>
<dbReference type="SUPFAM" id="SSF48452">
    <property type="entry name" value="TPR-like"/>
    <property type="match status" value="1"/>
</dbReference>
<keyword evidence="9" id="KW-1185">Reference proteome</keyword>
<evidence type="ECO:0000256" key="1">
    <source>
        <dbReference type="ARBA" id="ARBA00022737"/>
    </source>
</evidence>
<dbReference type="EMBL" id="FOGK01000015">
    <property type="protein sequence ID" value="SER74590.1"/>
    <property type="molecule type" value="Genomic_DNA"/>
</dbReference>
<sequence length="233" mass="26952">MTEKDNLKREETKQKAQEAASKLVKSIDEEPDDFHRYYNLGVFLTQANSFEQAEELYMKALGQFKKNKQAQNTLHYGLGNAYYEAGEFKKALKQFQFVQDSSLKSDAYLMIAQTYVAEDDYKTALAFALTAQTKHQQDPTINGLIGEIFLALGDFKHAATYYDQALQADEKNGKYQFERGLIALVQGEEETDYFKRAKDLDPVYFKKSQQRLEDIEKFIQTHNQDSKKDKENN</sequence>
<dbReference type="RefSeq" id="WP_057806875.1">
    <property type="nucleotide sequence ID" value="NZ_BJYP01000032.1"/>
</dbReference>
<reference evidence="6 8" key="1">
    <citation type="journal article" date="2015" name="Genome Announc.">
        <title>Expanding the biotechnology potential of lactobacilli through comparative genomics of 213 strains and associated genera.</title>
        <authorList>
            <person name="Sun Z."/>
            <person name="Harris H.M."/>
            <person name="McCann A."/>
            <person name="Guo C."/>
            <person name="Argimon S."/>
            <person name="Zhang W."/>
            <person name="Yang X."/>
            <person name="Jeffery I.B."/>
            <person name="Cooney J.C."/>
            <person name="Kagawa T.F."/>
            <person name="Liu W."/>
            <person name="Song Y."/>
            <person name="Salvetti E."/>
            <person name="Wrobel A."/>
            <person name="Rasinkangas P."/>
            <person name="Parkhill J."/>
            <person name="Rea M.C."/>
            <person name="O'Sullivan O."/>
            <person name="Ritari J."/>
            <person name="Douillard F.P."/>
            <person name="Paul Ross R."/>
            <person name="Yang R."/>
            <person name="Briner A.E."/>
            <person name="Felis G.E."/>
            <person name="de Vos W.M."/>
            <person name="Barrangou R."/>
            <person name="Klaenhammer T.R."/>
            <person name="Caufield P.W."/>
            <person name="Cui Y."/>
            <person name="Zhang H."/>
            <person name="O'Toole P.W."/>
        </authorList>
    </citation>
    <scope>NUCLEOTIDE SEQUENCE [LARGE SCALE GENOMIC DNA]</scope>
    <source>
        <strain evidence="6 8">DSM 22301</strain>
    </source>
</reference>
<evidence type="ECO:0000313" key="9">
    <source>
        <dbReference type="Proteomes" id="UP000182818"/>
    </source>
</evidence>
<feature type="region of interest" description="Disordered" evidence="4">
    <location>
        <begin position="1"/>
        <end position="23"/>
    </location>
</feature>
<evidence type="ECO:0000313" key="8">
    <source>
        <dbReference type="Proteomes" id="UP000051749"/>
    </source>
</evidence>
<keyword evidence="2 3" id="KW-0802">TPR repeat</keyword>
<dbReference type="InterPro" id="IPR019734">
    <property type="entry name" value="TPR_rpt"/>
</dbReference>
<organism evidence="6 8">
    <name type="scientific">Pediococcus ethanolidurans</name>
    <dbReference type="NCBI Taxonomy" id="319653"/>
    <lineage>
        <taxon>Bacteria</taxon>
        <taxon>Bacillati</taxon>
        <taxon>Bacillota</taxon>
        <taxon>Bacilli</taxon>
        <taxon>Lactobacillales</taxon>
        <taxon>Lactobacillaceae</taxon>
        <taxon>Pediococcus</taxon>
    </lineage>
</organism>
<comment type="caution">
    <text evidence="6">The sequence shown here is derived from an EMBL/GenBank/DDBJ whole genome shotgun (WGS) entry which is preliminary data.</text>
</comment>
<protein>
    <submittedName>
        <fullName evidence="7">Negative regulator of RcsB-dependent stress response</fullName>
    </submittedName>
    <submittedName>
        <fullName evidence="6">Tetratricopeptide repeat protein</fullName>
    </submittedName>
</protein>
<dbReference type="Gene3D" id="1.25.40.10">
    <property type="entry name" value="Tetratricopeptide repeat domain"/>
    <property type="match status" value="2"/>
</dbReference>
<dbReference type="SMART" id="SM00028">
    <property type="entry name" value="TPR"/>
    <property type="match status" value="4"/>
</dbReference>
<dbReference type="PATRIC" id="fig|319653.3.peg.548"/>
<dbReference type="OrthoDB" id="2329209at2"/>
<feature type="domain" description="Ancillary SecYEG translocon subunit/Cell division coordinator CpoB TPR" evidence="5">
    <location>
        <begin position="13"/>
        <end position="173"/>
    </location>
</feature>
<dbReference type="STRING" id="319653.SAMN04487973_1158"/>
<dbReference type="InterPro" id="IPR051012">
    <property type="entry name" value="CellSynth/LPSAsmb/PSIAsmb"/>
</dbReference>
<dbReference type="GeneID" id="76043904"/>
<evidence type="ECO:0000259" key="5">
    <source>
        <dbReference type="Pfam" id="PF09976"/>
    </source>
</evidence>
<proteinExistence type="predicted"/>